<keyword evidence="2" id="KW-1185">Reference proteome</keyword>
<sequence>MVITVPGDLAGVLEGAVASWYRGRKSARIPYPVHVWLTIVGLGTRKLHTSGDGALAILDEPI</sequence>
<dbReference type="EMBL" id="CP097463">
    <property type="protein sequence ID" value="WAX58151.1"/>
    <property type="molecule type" value="Genomic_DNA"/>
</dbReference>
<organism evidence="1 2">
    <name type="scientific">Jatrophihabitans cynanchi</name>
    <dbReference type="NCBI Taxonomy" id="2944128"/>
    <lineage>
        <taxon>Bacteria</taxon>
        <taxon>Bacillati</taxon>
        <taxon>Actinomycetota</taxon>
        <taxon>Actinomycetes</taxon>
        <taxon>Jatrophihabitantales</taxon>
        <taxon>Jatrophihabitantaceae</taxon>
        <taxon>Jatrophihabitans</taxon>
    </lineage>
</organism>
<proteinExistence type="predicted"/>
<name>A0ABY7JZY9_9ACTN</name>
<dbReference type="RefSeq" id="WP_269444701.1">
    <property type="nucleotide sequence ID" value="NZ_CP097463.1"/>
</dbReference>
<evidence type="ECO:0000313" key="2">
    <source>
        <dbReference type="Proteomes" id="UP001164693"/>
    </source>
</evidence>
<gene>
    <name evidence="1" type="ORF">M6B22_05125</name>
</gene>
<evidence type="ECO:0000313" key="1">
    <source>
        <dbReference type="EMBL" id="WAX58151.1"/>
    </source>
</evidence>
<accession>A0ABY7JZY9</accession>
<protein>
    <submittedName>
        <fullName evidence="1">Uncharacterized protein</fullName>
    </submittedName>
</protein>
<reference evidence="1" key="1">
    <citation type="submission" date="2022-05" db="EMBL/GenBank/DDBJ databases">
        <title>Jatrophihabitans sp. SB3-54 whole genome sequence.</title>
        <authorList>
            <person name="Suh M.K."/>
            <person name="Eom M.K."/>
            <person name="Kim J.S."/>
            <person name="Kim H.S."/>
            <person name="Do H.E."/>
            <person name="Shin Y.K."/>
            <person name="Lee J.-S."/>
        </authorList>
    </citation>
    <scope>NUCLEOTIDE SEQUENCE</scope>
    <source>
        <strain evidence="1">SB3-54</strain>
    </source>
</reference>
<dbReference type="Proteomes" id="UP001164693">
    <property type="component" value="Chromosome"/>
</dbReference>